<organism evidence="2 3">
    <name type="scientific">Stieleria maiorica</name>
    <dbReference type="NCBI Taxonomy" id="2795974"/>
    <lineage>
        <taxon>Bacteria</taxon>
        <taxon>Pseudomonadati</taxon>
        <taxon>Planctomycetota</taxon>
        <taxon>Planctomycetia</taxon>
        <taxon>Pirellulales</taxon>
        <taxon>Pirellulaceae</taxon>
        <taxon>Stieleria</taxon>
    </lineage>
</organism>
<feature type="region of interest" description="Disordered" evidence="1">
    <location>
        <begin position="174"/>
        <end position="195"/>
    </location>
</feature>
<evidence type="ECO:0000313" key="2">
    <source>
        <dbReference type="EMBL" id="QEF97828.1"/>
    </source>
</evidence>
<dbReference type="AlphaFoldDB" id="A0A5B9M9P4"/>
<dbReference type="RefSeq" id="WP_147867448.1">
    <property type="nucleotide sequence ID" value="NZ_CP036264.1"/>
</dbReference>
<dbReference type="InterPro" id="IPR041289">
    <property type="entry name" value="Bact_RF_family3"/>
</dbReference>
<dbReference type="Proteomes" id="UP000321353">
    <property type="component" value="Chromosome"/>
</dbReference>
<protein>
    <submittedName>
        <fullName evidence="2">Uncharacterized protein</fullName>
    </submittedName>
</protein>
<proteinExistence type="predicted"/>
<keyword evidence="3" id="KW-1185">Reference proteome</keyword>
<sequence>MRQITVERFAQLLATHPSPCISLYQPTHRRHPDNTQDTIRFRNLLGQLESSLAQQYDADQVRETLKPFEQLSRNHNFWNHRTDGLAIFCSPGIFEIVELQRPVQELLVVADSFHTKPLVRILQSADRYQVLCLSRHEAKLYEGNRDALAEVELMDVPTSISDVLADERSPVTQTVGSYGKRSGEGGIAVHHGHGPRTDAKDADVLKFFRAVDQGILKHHSRTTALPLMLVALAETQAEFRRISDNPFLLAGGIKVDPESLDANELRERAWKAVEPTYLERLASMTEKFGAARSRDAGSGDLSDVARAAVADKVATLMLEADRVIPGVLDRTTGAINSPDATTPHVDDMLDDLAELVLSKGGEVIIVPKDRMPTESGLAAIYRF</sequence>
<dbReference type="KEGG" id="smam:Mal15_18730"/>
<accession>A0A5B9M9P4</accession>
<reference evidence="2 3" key="1">
    <citation type="submission" date="2019-02" db="EMBL/GenBank/DDBJ databases">
        <title>Planctomycetal bacteria perform biofilm scaping via a novel small molecule.</title>
        <authorList>
            <person name="Jeske O."/>
            <person name="Boedeker C."/>
            <person name="Wiegand S."/>
            <person name="Breitling P."/>
            <person name="Kallscheuer N."/>
            <person name="Jogler M."/>
            <person name="Rohde M."/>
            <person name="Petersen J."/>
            <person name="Medema M.H."/>
            <person name="Surup F."/>
            <person name="Jogler C."/>
        </authorList>
    </citation>
    <scope>NUCLEOTIDE SEQUENCE [LARGE SCALE GENOMIC DNA]</scope>
    <source>
        <strain evidence="2 3">Mal15</strain>
    </source>
</reference>
<dbReference type="EMBL" id="CP036264">
    <property type="protein sequence ID" value="QEF97828.1"/>
    <property type="molecule type" value="Genomic_DNA"/>
</dbReference>
<evidence type="ECO:0000256" key="1">
    <source>
        <dbReference type="SAM" id="MobiDB-lite"/>
    </source>
</evidence>
<evidence type="ECO:0000313" key="3">
    <source>
        <dbReference type="Proteomes" id="UP000321353"/>
    </source>
</evidence>
<gene>
    <name evidence="2" type="ORF">Mal15_18730</name>
</gene>
<name>A0A5B9M9P4_9BACT</name>
<dbReference type="Pfam" id="PF18845">
    <property type="entry name" value="baeRF_family3"/>
    <property type="match status" value="1"/>
</dbReference>